<evidence type="ECO:0000313" key="3">
    <source>
        <dbReference type="Proteomes" id="UP000695022"/>
    </source>
</evidence>
<dbReference type="PANTHER" id="PTHR36299:SF2">
    <property type="entry name" value="DUF4773 DOMAIN-CONTAINING PROTEIN"/>
    <property type="match status" value="1"/>
</dbReference>
<protein>
    <submittedName>
        <fullName evidence="4">Uncharacterized protein LOC106818918</fullName>
    </submittedName>
</protein>
<evidence type="ECO:0000313" key="4">
    <source>
        <dbReference type="RefSeq" id="XP_014679073.1"/>
    </source>
</evidence>
<feature type="signal peptide" evidence="1">
    <location>
        <begin position="1"/>
        <end position="20"/>
    </location>
</feature>
<sequence>MRSASICFLLLACLAAMGSCSRGRERGPGVALYMIPAVEESGCECANYSCGCCAHLDVPKIHLNDTGCVNFSYLPDEYGVSFTFSIDNKTIFNETISAKNPPPICYGVPFLEEYASVCIHFYDLELTRDKFRGCVKLEARLEHVAVGEYDLGCFQMPLRRKGMLSQVVRRKIPIRL</sequence>
<organism evidence="3 4">
    <name type="scientific">Priapulus caudatus</name>
    <name type="common">Priapulid worm</name>
    <dbReference type="NCBI Taxonomy" id="37621"/>
    <lineage>
        <taxon>Eukaryota</taxon>
        <taxon>Metazoa</taxon>
        <taxon>Ecdysozoa</taxon>
        <taxon>Scalidophora</taxon>
        <taxon>Priapulida</taxon>
        <taxon>Priapulimorpha</taxon>
        <taxon>Priapulimorphida</taxon>
        <taxon>Priapulidae</taxon>
        <taxon>Priapulus</taxon>
    </lineage>
</organism>
<dbReference type="Pfam" id="PF15998">
    <property type="entry name" value="DUF4773"/>
    <property type="match status" value="1"/>
</dbReference>
<dbReference type="RefSeq" id="XP_014679073.1">
    <property type="nucleotide sequence ID" value="XM_014823587.1"/>
</dbReference>
<proteinExistence type="predicted"/>
<accession>A0ABM1F3Q2</accession>
<evidence type="ECO:0000259" key="2">
    <source>
        <dbReference type="Pfam" id="PF15998"/>
    </source>
</evidence>
<feature type="chain" id="PRO_5047432709" evidence="1">
    <location>
        <begin position="21"/>
        <end position="176"/>
    </location>
</feature>
<dbReference type="PANTHER" id="PTHR36299">
    <property type="entry name" value="AGAP008005-PA"/>
    <property type="match status" value="1"/>
</dbReference>
<dbReference type="PROSITE" id="PS51257">
    <property type="entry name" value="PROKAR_LIPOPROTEIN"/>
    <property type="match status" value="1"/>
</dbReference>
<name>A0ABM1F3Q2_PRICU</name>
<keyword evidence="1" id="KW-0732">Signal</keyword>
<reference evidence="4" key="1">
    <citation type="submission" date="2025-08" db="UniProtKB">
        <authorList>
            <consortium name="RefSeq"/>
        </authorList>
    </citation>
    <scope>IDENTIFICATION</scope>
</reference>
<dbReference type="Proteomes" id="UP000695022">
    <property type="component" value="Unplaced"/>
</dbReference>
<evidence type="ECO:0000256" key="1">
    <source>
        <dbReference type="SAM" id="SignalP"/>
    </source>
</evidence>
<feature type="domain" description="DUF4773" evidence="2">
    <location>
        <begin position="43"/>
        <end position="156"/>
    </location>
</feature>
<keyword evidence="3" id="KW-1185">Reference proteome</keyword>
<dbReference type="GeneID" id="106818918"/>
<gene>
    <name evidence="4" type="primary">LOC106818918</name>
</gene>
<dbReference type="InterPro" id="IPR031941">
    <property type="entry name" value="DUF4773"/>
</dbReference>